<dbReference type="EMBL" id="BMAU01021387">
    <property type="protein sequence ID" value="GFY29257.1"/>
    <property type="molecule type" value="Genomic_DNA"/>
</dbReference>
<gene>
    <name evidence="1" type="primary">AVEN_219166_1</name>
    <name evidence="1" type="ORF">TNCV_4723851</name>
</gene>
<evidence type="ECO:0000313" key="2">
    <source>
        <dbReference type="Proteomes" id="UP000887159"/>
    </source>
</evidence>
<dbReference type="Proteomes" id="UP000887159">
    <property type="component" value="Unassembled WGS sequence"/>
</dbReference>
<comment type="caution">
    <text evidence="1">The sequence shown here is derived from an EMBL/GenBank/DDBJ whole genome shotgun (WGS) entry which is preliminary data.</text>
</comment>
<proteinExistence type="predicted"/>
<organism evidence="1 2">
    <name type="scientific">Trichonephila clavipes</name>
    <name type="common">Golden silk orbweaver</name>
    <name type="synonym">Nephila clavipes</name>
    <dbReference type="NCBI Taxonomy" id="2585209"/>
    <lineage>
        <taxon>Eukaryota</taxon>
        <taxon>Metazoa</taxon>
        <taxon>Ecdysozoa</taxon>
        <taxon>Arthropoda</taxon>
        <taxon>Chelicerata</taxon>
        <taxon>Arachnida</taxon>
        <taxon>Araneae</taxon>
        <taxon>Araneomorphae</taxon>
        <taxon>Entelegynae</taxon>
        <taxon>Araneoidea</taxon>
        <taxon>Nephilidae</taxon>
        <taxon>Trichonephila</taxon>
    </lineage>
</organism>
<name>A0A8X6W6L5_TRICX</name>
<evidence type="ECO:0000313" key="1">
    <source>
        <dbReference type="EMBL" id="GFY29257.1"/>
    </source>
</evidence>
<sequence>MRYSGVSKIQALAANYQWKHISSRDNPADLISRGVSPSDLQHLELGWSGASSAMEEIIDDFFSRQNDLNSSGKELHLIEHKTVTSANLILSSDNNFKNQILSLSNKFHKIIRILSFILDLFSTVQKQTNGVVL</sequence>
<keyword evidence="2" id="KW-1185">Reference proteome</keyword>
<protein>
    <submittedName>
        <fullName evidence="1">Integrase catalytic domain-containing protein</fullName>
    </submittedName>
</protein>
<reference evidence="1" key="1">
    <citation type="submission" date="2020-08" db="EMBL/GenBank/DDBJ databases">
        <title>Multicomponent nature underlies the extraordinary mechanical properties of spider dragline silk.</title>
        <authorList>
            <person name="Kono N."/>
            <person name="Nakamura H."/>
            <person name="Mori M."/>
            <person name="Yoshida Y."/>
            <person name="Ohtoshi R."/>
            <person name="Malay A.D."/>
            <person name="Moran D.A.P."/>
            <person name="Tomita M."/>
            <person name="Numata K."/>
            <person name="Arakawa K."/>
        </authorList>
    </citation>
    <scope>NUCLEOTIDE SEQUENCE</scope>
</reference>
<accession>A0A8X6W6L5</accession>
<dbReference type="AlphaFoldDB" id="A0A8X6W6L5"/>